<feature type="active site" evidence="9">
    <location>
        <position position="112"/>
    </location>
</feature>
<dbReference type="EC" id="3.4.23.36" evidence="9"/>
<dbReference type="AlphaFoldDB" id="A0A1T4TD64"/>
<proteinExistence type="inferred from homology"/>
<keyword evidence="6 9" id="KW-0378">Hydrolase</keyword>
<feature type="transmembrane region" description="Helical" evidence="9">
    <location>
        <begin position="122"/>
        <end position="142"/>
    </location>
</feature>
<dbReference type="Proteomes" id="UP000190135">
    <property type="component" value="Unassembled WGS sequence"/>
</dbReference>
<dbReference type="GO" id="GO:0005886">
    <property type="term" value="C:plasma membrane"/>
    <property type="evidence" value="ECO:0007669"/>
    <property type="project" value="UniProtKB-SubCell"/>
</dbReference>
<comment type="similarity">
    <text evidence="1 9 11">Belongs to the peptidase A8 family.</text>
</comment>
<keyword evidence="13" id="KW-1185">Reference proteome</keyword>
<keyword evidence="2 9" id="KW-1003">Cell membrane</keyword>
<feature type="transmembrane region" description="Helical" evidence="9">
    <location>
        <begin position="61"/>
        <end position="78"/>
    </location>
</feature>
<evidence type="ECO:0000256" key="6">
    <source>
        <dbReference type="ARBA" id="ARBA00022801"/>
    </source>
</evidence>
<dbReference type="PANTHER" id="PTHR33695:SF1">
    <property type="entry name" value="LIPOPROTEIN SIGNAL PEPTIDASE"/>
    <property type="match status" value="1"/>
</dbReference>
<gene>
    <name evidence="9" type="primary">lspA</name>
    <name evidence="12" type="ORF">SAMN05428963_12511</name>
</gene>
<evidence type="ECO:0000256" key="10">
    <source>
        <dbReference type="RuleBase" id="RU000594"/>
    </source>
</evidence>
<name>A0A1T4TD64_9HYPH</name>
<comment type="pathway">
    <text evidence="9">Protein modification; lipoprotein biosynthesis (signal peptide cleavage).</text>
</comment>
<evidence type="ECO:0000256" key="4">
    <source>
        <dbReference type="ARBA" id="ARBA00022692"/>
    </source>
</evidence>
<comment type="caution">
    <text evidence="9">Lacks conserved residue(s) required for the propagation of feature annotation.</text>
</comment>
<evidence type="ECO:0000256" key="9">
    <source>
        <dbReference type="HAMAP-Rule" id="MF_00161"/>
    </source>
</evidence>
<dbReference type="PANTHER" id="PTHR33695">
    <property type="entry name" value="LIPOPROTEIN SIGNAL PEPTIDASE"/>
    <property type="match status" value="1"/>
</dbReference>
<dbReference type="NCBIfam" id="TIGR00077">
    <property type="entry name" value="lspA"/>
    <property type="match status" value="1"/>
</dbReference>
<dbReference type="EMBL" id="FUXL01000025">
    <property type="protein sequence ID" value="SKA38347.1"/>
    <property type="molecule type" value="Genomic_DNA"/>
</dbReference>
<keyword evidence="4 9" id="KW-0812">Transmembrane</keyword>
<dbReference type="OrthoDB" id="9810259at2"/>
<keyword evidence="7 9" id="KW-1133">Transmembrane helix</keyword>
<keyword evidence="5 9" id="KW-0064">Aspartyl protease</keyword>
<evidence type="ECO:0000256" key="11">
    <source>
        <dbReference type="RuleBase" id="RU004181"/>
    </source>
</evidence>
<dbReference type="PRINTS" id="PR00781">
    <property type="entry name" value="LIPOSIGPTASE"/>
</dbReference>
<evidence type="ECO:0000256" key="3">
    <source>
        <dbReference type="ARBA" id="ARBA00022670"/>
    </source>
</evidence>
<evidence type="ECO:0000256" key="5">
    <source>
        <dbReference type="ARBA" id="ARBA00022750"/>
    </source>
</evidence>
<dbReference type="STRING" id="1365950.SAMN05428963_12511"/>
<reference evidence="13" key="1">
    <citation type="submission" date="2017-02" db="EMBL/GenBank/DDBJ databases">
        <authorList>
            <person name="Varghese N."/>
            <person name="Submissions S."/>
        </authorList>
    </citation>
    <scope>NUCLEOTIDE SEQUENCE [LARGE SCALE GENOMIC DNA]</scope>
    <source>
        <strain evidence="13">USBA 369</strain>
    </source>
</reference>
<dbReference type="GO" id="GO:0006508">
    <property type="term" value="P:proteolysis"/>
    <property type="evidence" value="ECO:0007669"/>
    <property type="project" value="UniProtKB-KW"/>
</dbReference>
<evidence type="ECO:0000256" key="8">
    <source>
        <dbReference type="ARBA" id="ARBA00023136"/>
    </source>
</evidence>
<evidence type="ECO:0000313" key="13">
    <source>
        <dbReference type="Proteomes" id="UP000190135"/>
    </source>
</evidence>
<feature type="active site" evidence="9">
    <location>
        <position position="130"/>
    </location>
</feature>
<comment type="function">
    <text evidence="9 10">This protein specifically catalyzes the removal of signal peptides from prolipoproteins.</text>
</comment>
<comment type="subcellular location">
    <subcellularLocation>
        <location evidence="9">Cell membrane</location>
        <topology evidence="9">Multi-pass membrane protein</topology>
    </subcellularLocation>
</comment>
<accession>A0A1T4TD64</accession>
<evidence type="ECO:0000256" key="2">
    <source>
        <dbReference type="ARBA" id="ARBA00022475"/>
    </source>
</evidence>
<dbReference type="Pfam" id="PF01252">
    <property type="entry name" value="Peptidase_A8"/>
    <property type="match status" value="1"/>
</dbReference>
<keyword evidence="8 9" id="KW-0472">Membrane</keyword>
<comment type="catalytic activity">
    <reaction evidence="9 10">
        <text>Release of signal peptides from bacterial membrane prolipoproteins. Hydrolyzes -Xaa-Yaa-Zaa-|-(S,diacylglyceryl)Cys-, in which Xaa is hydrophobic (preferably Leu), and Yaa (Ala or Ser) and Zaa (Gly or Ala) have small, neutral side chains.</text>
        <dbReference type="EC" id="3.4.23.36"/>
    </reaction>
</comment>
<evidence type="ECO:0000256" key="1">
    <source>
        <dbReference type="ARBA" id="ARBA00006139"/>
    </source>
</evidence>
<organism evidence="12 13">
    <name type="scientific">Consotaella salsifontis</name>
    <dbReference type="NCBI Taxonomy" id="1365950"/>
    <lineage>
        <taxon>Bacteria</taxon>
        <taxon>Pseudomonadati</taxon>
        <taxon>Pseudomonadota</taxon>
        <taxon>Alphaproteobacteria</taxon>
        <taxon>Hyphomicrobiales</taxon>
        <taxon>Aurantimonadaceae</taxon>
        <taxon>Consotaella</taxon>
    </lineage>
</organism>
<dbReference type="PROSITE" id="PS00855">
    <property type="entry name" value="SPASE_II"/>
    <property type="match status" value="1"/>
</dbReference>
<feature type="transmembrane region" description="Helical" evidence="9">
    <location>
        <begin position="85"/>
        <end position="102"/>
    </location>
</feature>
<dbReference type="RefSeq" id="WP_078710416.1">
    <property type="nucleotide sequence ID" value="NZ_FUXL01000025.1"/>
</dbReference>
<dbReference type="UniPathway" id="UPA00665"/>
<keyword evidence="3 9" id="KW-0645">Protease</keyword>
<dbReference type="HAMAP" id="MF_00161">
    <property type="entry name" value="LspA"/>
    <property type="match status" value="1"/>
</dbReference>
<sequence>MLRLGLPIALFWFVVDQATKWWILNHVMDPPRVIPITGFFNLVLGRNTGVSFGLFGDAPPWVLMAFALAIAAVMVVWMARAESRLTAIGLGLIIGGAMGNVLDRLRLGGVTDFLDFYIGQWHWPSFNMADVGIVCGVGLLLLDSFLPSKRAEPSRT</sequence>
<dbReference type="InterPro" id="IPR001872">
    <property type="entry name" value="Peptidase_A8"/>
</dbReference>
<protein>
    <recommendedName>
        <fullName evidence="9">Lipoprotein signal peptidase</fullName>
        <ecNumber evidence="9">3.4.23.36</ecNumber>
    </recommendedName>
    <alternativeName>
        <fullName evidence="9">Prolipoprotein signal peptidase</fullName>
    </alternativeName>
    <alternativeName>
        <fullName evidence="9">Signal peptidase II</fullName>
        <shortName evidence="9">SPase II</shortName>
    </alternativeName>
</protein>
<evidence type="ECO:0000313" key="12">
    <source>
        <dbReference type="EMBL" id="SKA38347.1"/>
    </source>
</evidence>
<dbReference type="GO" id="GO:0004190">
    <property type="term" value="F:aspartic-type endopeptidase activity"/>
    <property type="evidence" value="ECO:0007669"/>
    <property type="project" value="UniProtKB-UniRule"/>
</dbReference>
<evidence type="ECO:0000256" key="7">
    <source>
        <dbReference type="ARBA" id="ARBA00022989"/>
    </source>
</evidence>